<dbReference type="STRING" id="34475.A0A4Y9Y1L2"/>
<dbReference type="PANTHER" id="PTHR33365">
    <property type="entry name" value="YALI0B05434P"/>
    <property type="match status" value="1"/>
</dbReference>
<dbReference type="Pfam" id="PF11807">
    <property type="entry name" value="UstYa"/>
    <property type="match status" value="1"/>
</dbReference>
<comment type="caution">
    <text evidence="3">The sequence shown here is derived from an EMBL/GenBank/DDBJ whole genome shotgun (WGS) entry which is preliminary data.</text>
</comment>
<accession>A0A4Y9Y1L2</accession>
<evidence type="ECO:0000256" key="1">
    <source>
        <dbReference type="ARBA" id="ARBA00004685"/>
    </source>
</evidence>
<evidence type="ECO:0000313" key="3">
    <source>
        <dbReference type="EMBL" id="TFY55271.1"/>
    </source>
</evidence>
<reference evidence="3 4" key="1">
    <citation type="submission" date="2019-01" db="EMBL/GenBank/DDBJ databases">
        <title>Genome sequencing of the rare red list fungi Fomitopsis rosea.</title>
        <authorList>
            <person name="Buettner E."/>
            <person name="Kellner H."/>
        </authorList>
    </citation>
    <scope>NUCLEOTIDE SEQUENCE [LARGE SCALE GENOMIC DNA]</scope>
    <source>
        <strain evidence="3 4">DSM 105464</strain>
    </source>
</reference>
<dbReference type="Proteomes" id="UP000298390">
    <property type="component" value="Unassembled WGS sequence"/>
</dbReference>
<comment type="similarity">
    <text evidence="2">Belongs to the ustYa family.</text>
</comment>
<dbReference type="PANTHER" id="PTHR33365:SF4">
    <property type="entry name" value="CYCLOCHLOROTINE BIOSYNTHESIS PROTEIN O"/>
    <property type="match status" value="1"/>
</dbReference>
<proteinExistence type="inferred from homology"/>
<sequence>MLRLSLRLLPAPPTAAWIVLAISVAFNAITWTRVAKKGAVEWKGYSYVGDDYPRELPVQLDFVGMTFENSEHYRATGDLDTWTEWQTLTHMFPRGREFNVSMFTQLECIETLRQALIYGPNARSGICLNYLRQAVLCASDITIDAMDTKDDDGNLIGTDGVGSTHVCRDWSRVYEYVTENQKESHWAVPTATITQYYYFHTYLSRFVSMAHIPIAQELGLNGT</sequence>
<protein>
    <submittedName>
        <fullName evidence="3">Uncharacterized protein</fullName>
    </submittedName>
</protein>
<dbReference type="AlphaFoldDB" id="A0A4Y9Y1L2"/>
<evidence type="ECO:0000313" key="4">
    <source>
        <dbReference type="Proteomes" id="UP000298390"/>
    </source>
</evidence>
<name>A0A4Y9Y1L2_9APHY</name>
<comment type="pathway">
    <text evidence="1">Mycotoxin biosynthesis.</text>
</comment>
<gene>
    <name evidence="3" type="ORF">EVJ58_g8354</name>
</gene>
<evidence type="ECO:0000256" key="2">
    <source>
        <dbReference type="ARBA" id="ARBA00035112"/>
    </source>
</evidence>
<dbReference type="EMBL" id="SEKV01000607">
    <property type="protein sequence ID" value="TFY55271.1"/>
    <property type="molecule type" value="Genomic_DNA"/>
</dbReference>
<dbReference type="InterPro" id="IPR021765">
    <property type="entry name" value="UstYa-like"/>
</dbReference>
<dbReference type="GO" id="GO:0043386">
    <property type="term" value="P:mycotoxin biosynthetic process"/>
    <property type="evidence" value="ECO:0007669"/>
    <property type="project" value="InterPro"/>
</dbReference>
<organism evidence="3 4">
    <name type="scientific">Rhodofomes roseus</name>
    <dbReference type="NCBI Taxonomy" id="34475"/>
    <lineage>
        <taxon>Eukaryota</taxon>
        <taxon>Fungi</taxon>
        <taxon>Dikarya</taxon>
        <taxon>Basidiomycota</taxon>
        <taxon>Agaricomycotina</taxon>
        <taxon>Agaricomycetes</taxon>
        <taxon>Polyporales</taxon>
        <taxon>Rhodofomes</taxon>
    </lineage>
</organism>